<sequence length="263" mass="29057">MLKTARKYGVAFAPAKLSQDLKTQLPAFYHLGAAPRAYVAPRIECLIHNHLSNAKQVKHLLVLSARLRDNPGRGRHNPTKRCACPACALDRRHGCTNPHRCAKTAAAILQSFSDLTNMSNRPHPDNLTLTHRRLEKNKQAHAERGTITFDPTLTAKNSLAECFRVFLDPKTVSTSPAYRLRTPATGLNLPHQHITVYTDGSCLHNGKANARAGSGIYVRPHSRYNRAIRVPGPDQSNQAGELTAILVALQTIPTFRPITFITD</sequence>
<keyword evidence="6" id="KW-0255">Endonuclease</keyword>
<dbReference type="InterPro" id="IPR012337">
    <property type="entry name" value="RNaseH-like_sf"/>
</dbReference>
<dbReference type="InterPro" id="IPR036397">
    <property type="entry name" value="RNaseH_sf"/>
</dbReference>
<evidence type="ECO:0000256" key="4">
    <source>
        <dbReference type="ARBA" id="ARBA00022722"/>
    </source>
</evidence>
<dbReference type="OMA" id="HRQEAND"/>
<evidence type="ECO:0000256" key="1">
    <source>
        <dbReference type="ARBA" id="ARBA00000077"/>
    </source>
</evidence>
<keyword evidence="7" id="KW-0378">Hydrolase</keyword>
<dbReference type="RefSeq" id="XP_007870154.1">
    <property type="nucleotide sequence ID" value="XM_007871963.1"/>
</dbReference>
<comment type="similarity">
    <text evidence="2">Belongs to the RNase H family.</text>
</comment>
<evidence type="ECO:0000256" key="5">
    <source>
        <dbReference type="ARBA" id="ARBA00022723"/>
    </source>
</evidence>
<dbReference type="SUPFAM" id="SSF53098">
    <property type="entry name" value="Ribonuclease H-like"/>
    <property type="match status" value="1"/>
</dbReference>
<dbReference type="PANTHER" id="PTHR10642:SF26">
    <property type="entry name" value="RIBONUCLEASE H1"/>
    <property type="match status" value="1"/>
</dbReference>
<name>S7PV42_GLOTA</name>
<keyword evidence="4" id="KW-0540">Nuclease</keyword>
<dbReference type="Pfam" id="PF00075">
    <property type="entry name" value="RNase_H"/>
    <property type="match status" value="1"/>
</dbReference>
<feature type="domain" description="RNase H type-1" evidence="8">
    <location>
        <begin position="190"/>
        <end position="263"/>
    </location>
</feature>
<evidence type="ECO:0000256" key="6">
    <source>
        <dbReference type="ARBA" id="ARBA00022759"/>
    </source>
</evidence>
<dbReference type="KEGG" id="gtr:GLOTRDRAFT_48937"/>
<evidence type="ECO:0000256" key="2">
    <source>
        <dbReference type="ARBA" id="ARBA00005300"/>
    </source>
</evidence>
<dbReference type="Proteomes" id="UP000030669">
    <property type="component" value="Unassembled WGS sequence"/>
</dbReference>
<dbReference type="PANTHER" id="PTHR10642">
    <property type="entry name" value="RIBONUCLEASE H1"/>
    <property type="match status" value="1"/>
</dbReference>
<dbReference type="AlphaFoldDB" id="S7PV42"/>
<dbReference type="GO" id="GO:0043137">
    <property type="term" value="P:DNA replication, removal of RNA primer"/>
    <property type="evidence" value="ECO:0007669"/>
    <property type="project" value="TreeGrafter"/>
</dbReference>
<dbReference type="EC" id="3.1.26.4" evidence="3"/>
<dbReference type="GO" id="GO:0004523">
    <property type="term" value="F:RNA-DNA hybrid ribonuclease activity"/>
    <property type="evidence" value="ECO:0007669"/>
    <property type="project" value="UniProtKB-EC"/>
</dbReference>
<dbReference type="GO" id="GO:0046872">
    <property type="term" value="F:metal ion binding"/>
    <property type="evidence" value="ECO:0007669"/>
    <property type="project" value="UniProtKB-KW"/>
</dbReference>
<dbReference type="EMBL" id="KB469311">
    <property type="protein sequence ID" value="EPQ51388.1"/>
    <property type="molecule type" value="Genomic_DNA"/>
</dbReference>
<evidence type="ECO:0000313" key="10">
    <source>
        <dbReference type="Proteomes" id="UP000030669"/>
    </source>
</evidence>
<dbReference type="STRING" id="670483.S7PV42"/>
<keyword evidence="5" id="KW-0479">Metal-binding</keyword>
<dbReference type="GeneID" id="19306612"/>
<protein>
    <recommendedName>
        <fullName evidence="3">ribonuclease H</fullName>
        <ecNumber evidence="3">3.1.26.4</ecNumber>
    </recommendedName>
</protein>
<dbReference type="InterPro" id="IPR050092">
    <property type="entry name" value="RNase_H"/>
</dbReference>
<feature type="non-terminal residue" evidence="9">
    <location>
        <position position="263"/>
    </location>
</feature>
<dbReference type="GO" id="GO:0003676">
    <property type="term" value="F:nucleic acid binding"/>
    <property type="evidence" value="ECO:0007669"/>
    <property type="project" value="InterPro"/>
</dbReference>
<evidence type="ECO:0000313" key="9">
    <source>
        <dbReference type="EMBL" id="EPQ51388.1"/>
    </source>
</evidence>
<dbReference type="Gene3D" id="3.30.420.10">
    <property type="entry name" value="Ribonuclease H-like superfamily/Ribonuclease H"/>
    <property type="match status" value="1"/>
</dbReference>
<organism evidence="9 10">
    <name type="scientific">Gloeophyllum trabeum (strain ATCC 11539 / FP-39264 / Madison 617)</name>
    <name type="common">Brown rot fungus</name>
    <dbReference type="NCBI Taxonomy" id="670483"/>
    <lineage>
        <taxon>Eukaryota</taxon>
        <taxon>Fungi</taxon>
        <taxon>Dikarya</taxon>
        <taxon>Basidiomycota</taxon>
        <taxon>Agaricomycotina</taxon>
        <taxon>Agaricomycetes</taxon>
        <taxon>Gloeophyllales</taxon>
        <taxon>Gloeophyllaceae</taxon>
        <taxon>Gloeophyllum</taxon>
    </lineage>
</organism>
<evidence type="ECO:0000256" key="7">
    <source>
        <dbReference type="ARBA" id="ARBA00022801"/>
    </source>
</evidence>
<dbReference type="HOGENOM" id="CLU_093362_1_0_1"/>
<gene>
    <name evidence="9" type="ORF">GLOTRDRAFT_48937</name>
</gene>
<reference evidence="9 10" key="1">
    <citation type="journal article" date="2012" name="Science">
        <title>The Paleozoic origin of enzymatic lignin decomposition reconstructed from 31 fungal genomes.</title>
        <authorList>
            <person name="Floudas D."/>
            <person name="Binder M."/>
            <person name="Riley R."/>
            <person name="Barry K."/>
            <person name="Blanchette R.A."/>
            <person name="Henrissat B."/>
            <person name="Martinez A.T."/>
            <person name="Otillar R."/>
            <person name="Spatafora J.W."/>
            <person name="Yadav J.S."/>
            <person name="Aerts A."/>
            <person name="Benoit I."/>
            <person name="Boyd A."/>
            <person name="Carlson A."/>
            <person name="Copeland A."/>
            <person name="Coutinho P.M."/>
            <person name="de Vries R.P."/>
            <person name="Ferreira P."/>
            <person name="Findley K."/>
            <person name="Foster B."/>
            <person name="Gaskell J."/>
            <person name="Glotzer D."/>
            <person name="Gorecki P."/>
            <person name="Heitman J."/>
            <person name="Hesse C."/>
            <person name="Hori C."/>
            <person name="Igarashi K."/>
            <person name="Jurgens J.A."/>
            <person name="Kallen N."/>
            <person name="Kersten P."/>
            <person name="Kohler A."/>
            <person name="Kuees U."/>
            <person name="Kumar T.K.A."/>
            <person name="Kuo A."/>
            <person name="LaButti K."/>
            <person name="Larrondo L.F."/>
            <person name="Lindquist E."/>
            <person name="Ling A."/>
            <person name="Lombard V."/>
            <person name="Lucas S."/>
            <person name="Lundell T."/>
            <person name="Martin R."/>
            <person name="McLaughlin D.J."/>
            <person name="Morgenstern I."/>
            <person name="Morin E."/>
            <person name="Murat C."/>
            <person name="Nagy L.G."/>
            <person name="Nolan M."/>
            <person name="Ohm R.A."/>
            <person name="Patyshakuliyeva A."/>
            <person name="Rokas A."/>
            <person name="Ruiz-Duenas F.J."/>
            <person name="Sabat G."/>
            <person name="Salamov A."/>
            <person name="Samejima M."/>
            <person name="Schmutz J."/>
            <person name="Slot J.C."/>
            <person name="St John F."/>
            <person name="Stenlid J."/>
            <person name="Sun H."/>
            <person name="Sun S."/>
            <person name="Syed K."/>
            <person name="Tsang A."/>
            <person name="Wiebenga A."/>
            <person name="Young D."/>
            <person name="Pisabarro A."/>
            <person name="Eastwood D.C."/>
            <person name="Martin F."/>
            <person name="Cullen D."/>
            <person name="Grigoriev I.V."/>
            <person name="Hibbett D.S."/>
        </authorList>
    </citation>
    <scope>NUCLEOTIDE SEQUENCE [LARGE SCALE GENOMIC DNA]</scope>
    <source>
        <strain evidence="9 10">ATCC 11539</strain>
    </source>
</reference>
<dbReference type="OrthoDB" id="2205812at2759"/>
<evidence type="ECO:0000256" key="3">
    <source>
        <dbReference type="ARBA" id="ARBA00012180"/>
    </source>
</evidence>
<keyword evidence="10" id="KW-1185">Reference proteome</keyword>
<comment type="catalytic activity">
    <reaction evidence="1">
        <text>Endonucleolytic cleavage to 5'-phosphomonoester.</text>
        <dbReference type="EC" id="3.1.26.4"/>
    </reaction>
</comment>
<proteinExistence type="inferred from homology"/>
<accession>S7PV42</accession>
<dbReference type="InterPro" id="IPR002156">
    <property type="entry name" value="RNaseH_domain"/>
</dbReference>
<dbReference type="PROSITE" id="PS50879">
    <property type="entry name" value="RNASE_H_1"/>
    <property type="match status" value="1"/>
</dbReference>
<evidence type="ECO:0000259" key="8">
    <source>
        <dbReference type="PROSITE" id="PS50879"/>
    </source>
</evidence>